<evidence type="ECO:0000313" key="1">
    <source>
        <dbReference type="EMBL" id="GHI41932.1"/>
    </source>
</evidence>
<organism evidence="1 2">
    <name type="scientific">Streptomyces violascens</name>
    <dbReference type="NCBI Taxonomy" id="67381"/>
    <lineage>
        <taxon>Bacteria</taxon>
        <taxon>Bacillati</taxon>
        <taxon>Actinomycetota</taxon>
        <taxon>Actinomycetes</taxon>
        <taxon>Kitasatosporales</taxon>
        <taxon>Streptomycetaceae</taxon>
        <taxon>Streptomyces</taxon>
    </lineage>
</organism>
<keyword evidence="2" id="KW-1185">Reference proteome</keyword>
<dbReference type="EMBL" id="BNDY01000017">
    <property type="protein sequence ID" value="GHI41932.1"/>
    <property type="molecule type" value="Genomic_DNA"/>
</dbReference>
<sequence>MAKVIVVYPPDEQGARRVRIDGTILGRATDLRDLVIWLRRAGLDVDELDVIRSPLIDWRGGGPEDWEPS</sequence>
<evidence type="ECO:0000313" key="2">
    <source>
        <dbReference type="Proteomes" id="UP001050808"/>
    </source>
</evidence>
<accession>A0ABQ3QXC5</accession>
<comment type="caution">
    <text evidence="1">The sequence shown here is derived from an EMBL/GenBank/DDBJ whole genome shotgun (WGS) entry which is preliminary data.</text>
</comment>
<protein>
    <submittedName>
        <fullName evidence="1">Uncharacterized protein</fullName>
    </submittedName>
</protein>
<gene>
    <name evidence="1" type="ORF">Sviol_63400</name>
</gene>
<proteinExistence type="predicted"/>
<reference evidence="1" key="1">
    <citation type="submission" date="2024-05" db="EMBL/GenBank/DDBJ databases">
        <title>Whole genome shotgun sequence of Streptomyces violascens NBRC 12920.</title>
        <authorList>
            <person name="Komaki H."/>
            <person name="Tamura T."/>
        </authorList>
    </citation>
    <scope>NUCLEOTIDE SEQUENCE</scope>
    <source>
        <strain evidence="1">NBRC 12920</strain>
    </source>
</reference>
<name>A0ABQ3QXC5_9ACTN</name>
<dbReference type="Proteomes" id="UP001050808">
    <property type="component" value="Unassembled WGS sequence"/>
</dbReference>
<dbReference type="RefSeq" id="WP_189963460.1">
    <property type="nucleotide sequence ID" value="NZ_BMUA01000008.1"/>
</dbReference>